<dbReference type="EMBL" id="LGIQ01000017">
    <property type="protein sequence ID" value="KNB68771.1"/>
    <property type="molecule type" value="Genomic_DNA"/>
</dbReference>
<protein>
    <submittedName>
        <fullName evidence="2">Alcohol dehydrogenase</fullName>
    </submittedName>
    <submittedName>
        <fullName evidence="3">NADPH:quinone reductase</fullName>
    </submittedName>
</protein>
<dbReference type="Proteomes" id="UP000036834">
    <property type="component" value="Unassembled WGS sequence"/>
</dbReference>
<sequence length="303" mass="33120">MKAIVCTKYGSPEVLQLQKLQKPVPRNNEVLIKVRATTVSSGDCRIRSFQSPLLYWIPMRIALGLRKPRKPILGTELSGEVIAVGSDVQRFQVGDQIFAFTGMGLGAHAEYICLPEDGLLATKPTNATFEEAASVLFGGTAALYFLRKAKIQRGQKVLIFGASGSVGTSGVQLAKYFGAEVIGVCSTANVEMVKALGADHIVDYTKEDFTKSQERYDVIFDAVGKSEKVACKKVMKAKGTYVTVEGSGMARVRLEDVLTLKQLIESGQFKAVIDRCYSLEQMREAHTYVEKGHKKGNVVITVK</sequence>
<dbReference type="PATRIC" id="fig|54915.3.peg.709"/>
<organism evidence="3 4">
    <name type="scientific">Brevibacillus reuszeri</name>
    <dbReference type="NCBI Taxonomy" id="54915"/>
    <lineage>
        <taxon>Bacteria</taxon>
        <taxon>Bacillati</taxon>
        <taxon>Bacillota</taxon>
        <taxon>Bacilli</taxon>
        <taxon>Bacillales</taxon>
        <taxon>Paenibacillaceae</taxon>
        <taxon>Brevibacillus</taxon>
    </lineage>
</organism>
<dbReference type="InterPro" id="IPR013154">
    <property type="entry name" value="ADH-like_N"/>
</dbReference>
<dbReference type="RefSeq" id="WP_049742706.1">
    <property type="nucleotide sequence ID" value="NZ_BJON01000011.1"/>
</dbReference>
<dbReference type="Gene3D" id="3.40.50.720">
    <property type="entry name" value="NAD(P)-binding Rossmann-like Domain"/>
    <property type="match status" value="1"/>
</dbReference>
<dbReference type="Pfam" id="PF13602">
    <property type="entry name" value="ADH_zinc_N_2"/>
    <property type="match status" value="1"/>
</dbReference>
<accession>A0A0K9YJD8</accession>
<dbReference type="InterPro" id="IPR050700">
    <property type="entry name" value="YIM1/Zinc_Alcohol_DH_Fams"/>
</dbReference>
<dbReference type="EMBL" id="BJON01000011">
    <property type="protein sequence ID" value="GED69289.1"/>
    <property type="molecule type" value="Genomic_DNA"/>
</dbReference>
<dbReference type="SMART" id="SM00829">
    <property type="entry name" value="PKS_ER"/>
    <property type="match status" value="1"/>
</dbReference>
<dbReference type="SUPFAM" id="SSF50129">
    <property type="entry name" value="GroES-like"/>
    <property type="match status" value="1"/>
</dbReference>
<comment type="caution">
    <text evidence="3">The sequence shown here is derived from an EMBL/GenBank/DDBJ whole genome shotgun (WGS) entry which is preliminary data.</text>
</comment>
<evidence type="ECO:0000259" key="1">
    <source>
        <dbReference type="SMART" id="SM00829"/>
    </source>
</evidence>
<dbReference type="SUPFAM" id="SSF51735">
    <property type="entry name" value="NAD(P)-binding Rossmann-fold domains"/>
    <property type="match status" value="1"/>
</dbReference>
<reference evidence="4" key="1">
    <citation type="submission" date="2015-07" db="EMBL/GenBank/DDBJ databases">
        <title>Genome sequencing project for genomic taxonomy and phylogenomics of Bacillus-like bacteria.</title>
        <authorList>
            <person name="Liu B."/>
            <person name="Wang J."/>
            <person name="Zhu Y."/>
            <person name="Liu G."/>
            <person name="Chen Q."/>
            <person name="Chen Z."/>
            <person name="Lan J."/>
            <person name="Che J."/>
            <person name="Ge C."/>
            <person name="Shi H."/>
            <person name="Pan Z."/>
            <person name="Liu X."/>
        </authorList>
    </citation>
    <scope>NUCLEOTIDE SEQUENCE [LARGE SCALE GENOMIC DNA]</scope>
    <source>
        <strain evidence="4">DSM 9887</strain>
    </source>
</reference>
<keyword evidence="5" id="KW-1185">Reference proteome</keyword>
<proteinExistence type="predicted"/>
<dbReference type="InterPro" id="IPR013149">
    <property type="entry name" value="ADH-like_C"/>
</dbReference>
<dbReference type="InterPro" id="IPR036291">
    <property type="entry name" value="NAD(P)-bd_dom_sf"/>
</dbReference>
<dbReference type="Pfam" id="PF08240">
    <property type="entry name" value="ADH_N"/>
    <property type="match status" value="1"/>
</dbReference>
<dbReference type="InterPro" id="IPR011032">
    <property type="entry name" value="GroES-like_sf"/>
</dbReference>
<evidence type="ECO:0000313" key="2">
    <source>
        <dbReference type="EMBL" id="GED69289.1"/>
    </source>
</evidence>
<evidence type="ECO:0000313" key="5">
    <source>
        <dbReference type="Proteomes" id="UP000319578"/>
    </source>
</evidence>
<name>A0A0K9YJD8_9BACL</name>
<dbReference type="Pfam" id="PF00107">
    <property type="entry name" value="ADH_zinc_N"/>
    <property type="match status" value="1"/>
</dbReference>
<reference evidence="3" key="2">
    <citation type="submission" date="2015-07" db="EMBL/GenBank/DDBJ databases">
        <title>MeaNS - Measles Nucleotide Surveillance Program.</title>
        <authorList>
            <person name="Tran T."/>
            <person name="Druce J."/>
        </authorList>
    </citation>
    <scope>NUCLEOTIDE SEQUENCE</scope>
    <source>
        <strain evidence="3">DSM 9887</strain>
    </source>
</reference>
<evidence type="ECO:0000313" key="4">
    <source>
        <dbReference type="Proteomes" id="UP000036834"/>
    </source>
</evidence>
<dbReference type="OrthoDB" id="9792162at2"/>
<feature type="domain" description="Enoyl reductase (ER)" evidence="1">
    <location>
        <begin position="10"/>
        <end position="300"/>
    </location>
</feature>
<dbReference type="CDD" id="cd08267">
    <property type="entry name" value="MDR1"/>
    <property type="match status" value="1"/>
</dbReference>
<dbReference type="PANTHER" id="PTHR11695:SF648">
    <property type="entry name" value="ZINC-BINDING OXIDOREDUCTASE"/>
    <property type="match status" value="1"/>
</dbReference>
<evidence type="ECO:0000313" key="3">
    <source>
        <dbReference type="EMBL" id="KNB68771.1"/>
    </source>
</evidence>
<reference evidence="2 5" key="3">
    <citation type="submission" date="2019-06" db="EMBL/GenBank/DDBJ databases">
        <title>Whole genome shotgun sequence of Brevibacillus reuszeri NBRC 15719.</title>
        <authorList>
            <person name="Hosoyama A."/>
            <person name="Uohara A."/>
            <person name="Ohji S."/>
            <person name="Ichikawa N."/>
        </authorList>
    </citation>
    <scope>NUCLEOTIDE SEQUENCE [LARGE SCALE GENOMIC DNA]</scope>
    <source>
        <strain evidence="2 5">NBRC 15719</strain>
    </source>
</reference>
<dbReference type="InterPro" id="IPR020843">
    <property type="entry name" value="ER"/>
</dbReference>
<dbReference type="Gene3D" id="3.90.180.10">
    <property type="entry name" value="Medium-chain alcohol dehydrogenases, catalytic domain"/>
    <property type="match status" value="1"/>
</dbReference>
<dbReference type="GO" id="GO:0016491">
    <property type="term" value="F:oxidoreductase activity"/>
    <property type="evidence" value="ECO:0007669"/>
    <property type="project" value="InterPro"/>
</dbReference>
<dbReference type="AlphaFoldDB" id="A0A0K9YJD8"/>
<dbReference type="Proteomes" id="UP000319578">
    <property type="component" value="Unassembled WGS sequence"/>
</dbReference>
<dbReference type="STRING" id="54915.ADS79_32960"/>
<gene>
    <name evidence="3" type="ORF">ADS79_32960</name>
    <name evidence="2" type="ORF">BRE01_29910</name>
</gene>
<dbReference type="PANTHER" id="PTHR11695">
    <property type="entry name" value="ALCOHOL DEHYDROGENASE RELATED"/>
    <property type="match status" value="1"/>
</dbReference>